<dbReference type="OrthoDB" id="3256579at2"/>
<evidence type="ECO:0000313" key="3">
    <source>
        <dbReference type="EMBL" id="KAE8763684.1"/>
    </source>
</evidence>
<dbReference type="EMBL" id="WHJE01000060">
    <property type="protein sequence ID" value="KAE8763684.1"/>
    <property type="molecule type" value="Genomic_DNA"/>
</dbReference>
<feature type="region of interest" description="Disordered" evidence="1">
    <location>
        <begin position="265"/>
        <end position="288"/>
    </location>
</feature>
<evidence type="ECO:0000256" key="1">
    <source>
        <dbReference type="SAM" id="MobiDB-lite"/>
    </source>
</evidence>
<feature type="transmembrane region" description="Helical" evidence="2">
    <location>
        <begin position="119"/>
        <end position="138"/>
    </location>
</feature>
<organism evidence="3 4">
    <name type="scientific">Georgenia thermotolerans</name>
    <dbReference type="NCBI Taxonomy" id="527326"/>
    <lineage>
        <taxon>Bacteria</taxon>
        <taxon>Bacillati</taxon>
        <taxon>Actinomycetota</taxon>
        <taxon>Actinomycetes</taxon>
        <taxon>Micrococcales</taxon>
        <taxon>Bogoriellaceae</taxon>
        <taxon>Georgenia</taxon>
    </lineage>
</organism>
<feature type="transmembrane region" description="Helical" evidence="2">
    <location>
        <begin position="242"/>
        <end position="262"/>
    </location>
</feature>
<feature type="transmembrane region" description="Helical" evidence="2">
    <location>
        <begin position="158"/>
        <end position="178"/>
    </location>
</feature>
<dbReference type="RefSeq" id="WP_152204299.1">
    <property type="nucleotide sequence ID" value="NZ_VUKF01000048.1"/>
</dbReference>
<evidence type="ECO:0000313" key="4">
    <source>
        <dbReference type="Proteomes" id="UP000451860"/>
    </source>
</evidence>
<proteinExistence type="predicted"/>
<name>A0A7J5UNK8_9MICO</name>
<keyword evidence="4" id="KW-1185">Reference proteome</keyword>
<feature type="transmembrane region" description="Helical" evidence="2">
    <location>
        <begin position="185"/>
        <end position="204"/>
    </location>
</feature>
<comment type="caution">
    <text evidence="3">The sequence shown here is derived from an EMBL/GenBank/DDBJ whole genome shotgun (WGS) entry which is preliminary data.</text>
</comment>
<reference evidence="3 4" key="1">
    <citation type="submission" date="2019-10" db="EMBL/GenBank/DDBJ databases">
        <title>Georgenia wutianyii sp. nov. and Georgenia yuyongxinii sp. nov. isolated from plateau pika (Ochotona curzoniae) in the Qinghai-Tibet plateau of China.</title>
        <authorList>
            <person name="Tian Z."/>
        </authorList>
    </citation>
    <scope>NUCLEOTIDE SEQUENCE [LARGE SCALE GENOMIC DNA]</scope>
    <source>
        <strain evidence="3 4">DSM 21501</strain>
    </source>
</reference>
<feature type="region of interest" description="Disordered" evidence="1">
    <location>
        <begin position="1"/>
        <end position="97"/>
    </location>
</feature>
<keyword evidence="2" id="KW-0812">Transmembrane</keyword>
<keyword evidence="2" id="KW-0472">Membrane</keyword>
<dbReference type="Proteomes" id="UP000451860">
    <property type="component" value="Unassembled WGS sequence"/>
</dbReference>
<accession>A0A7J5UNK8</accession>
<keyword evidence="2" id="KW-1133">Transmembrane helix</keyword>
<sequence length="288" mass="29770">MTTPETSPDHPGSADPVTAPGRRARPHDVDDLESTAVRRQRLLGRLDEPPAGQDEPAAQPTAEPAAPAHQHPEPPTSAFPAPREDTVPGLRPRWQEAPDPADVALAGASEARPRSRAAAHVWALVVTLLLAPVAWYLVADAGARLTLGEDSPWATGTLAPAAVVELVCGLLVLAVVLLAARWSSLGALVVGALVLLAGAAFVLLPGPTADALAPVLDQVRSQGDLGGNVAHHLLADGPSGRLAQAGLTLVLVGVVSHGARRLGRAEERGRREAARRDLGQGGARHGVR</sequence>
<gene>
    <name evidence="3" type="ORF">GB883_12755</name>
</gene>
<feature type="compositionally biased region" description="Gly residues" evidence="1">
    <location>
        <begin position="279"/>
        <end position="288"/>
    </location>
</feature>
<dbReference type="AlphaFoldDB" id="A0A7J5UNK8"/>
<evidence type="ECO:0000256" key="2">
    <source>
        <dbReference type="SAM" id="Phobius"/>
    </source>
</evidence>
<protein>
    <submittedName>
        <fullName evidence="3">Uncharacterized protein</fullName>
    </submittedName>
</protein>
<feature type="compositionally biased region" description="Basic and acidic residues" evidence="1">
    <location>
        <begin position="265"/>
        <end position="278"/>
    </location>
</feature>
<feature type="compositionally biased region" description="Low complexity" evidence="1">
    <location>
        <begin position="56"/>
        <end position="69"/>
    </location>
</feature>